<dbReference type="PANTHER" id="PTHR33713">
    <property type="entry name" value="ANTITOXIN YAFN-RELATED"/>
    <property type="match status" value="1"/>
</dbReference>
<dbReference type="SUPFAM" id="SSF143120">
    <property type="entry name" value="YefM-like"/>
    <property type="match status" value="1"/>
</dbReference>
<evidence type="ECO:0000256" key="2">
    <source>
        <dbReference type="RuleBase" id="RU362080"/>
    </source>
</evidence>
<protein>
    <recommendedName>
        <fullName evidence="2">Antitoxin</fullName>
    </recommendedName>
</protein>
<name>A0A1G1WLK0_9BACT</name>
<comment type="function">
    <text evidence="2">Antitoxin component of a type II toxin-antitoxin (TA) system.</text>
</comment>
<sequence length="93" mass="10506">MSFIPKLTSAAQLQRNFRKVIEEAKEDKEPVVILRHNKPEAAVVDIETFETLSQKAGLYDEITALKALKQSEEEYQLGKAKKLTSLSSLLDED</sequence>
<reference evidence="3 4" key="1">
    <citation type="journal article" date="2016" name="Nat. Commun.">
        <title>Thousands of microbial genomes shed light on interconnected biogeochemical processes in an aquifer system.</title>
        <authorList>
            <person name="Anantharaman K."/>
            <person name="Brown C.T."/>
            <person name="Hug L.A."/>
            <person name="Sharon I."/>
            <person name="Castelle C.J."/>
            <person name="Probst A.J."/>
            <person name="Thomas B.C."/>
            <person name="Singh A."/>
            <person name="Wilkins M.J."/>
            <person name="Karaoz U."/>
            <person name="Brodie E.L."/>
            <person name="Williams K.H."/>
            <person name="Hubbard S.S."/>
            <person name="Banfield J.F."/>
        </authorList>
    </citation>
    <scope>NUCLEOTIDE SEQUENCE [LARGE SCALE GENOMIC DNA]</scope>
</reference>
<dbReference type="PANTHER" id="PTHR33713:SF10">
    <property type="entry name" value="ANTITOXIN YAFN"/>
    <property type="match status" value="1"/>
</dbReference>
<dbReference type="Gene3D" id="3.40.1620.10">
    <property type="entry name" value="YefM-like domain"/>
    <property type="match status" value="1"/>
</dbReference>
<dbReference type="Proteomes" id="UP000177821">
    <property type="component" value="Unassembled WGS sequence"/>
</dbReference>
<organism evidence="3 4">
    <name type="scientific">Candidatus Woykebacteria bacterium RIFCSPHIGHO2_02_FULL_43_16b</name>
    <dbReference type="NCBI Taxonomy" id="1802601"/>
    <lineage>
        <taxon>Bacteria</taxon>
        <taxon>Candidatus Woykeibacteriota</taxon>
    </lineage>
</organism>
<proteinExistence type="inferred from homology"/>
<evidence type="ECO:0000256" key="1">
    <source>
        <dbReference type="ARBA" id="ARBA00009981"/>
    </source>
</evidence>
<dbReference type="AlphaFoldDB" id="A0A1G1WLK0"/>
<evidence type="ECO:0000313" key="3">
    <source>
        <dbReference type="EMBL" id="OGY28596.1"/>
    </source>
</evidence>
<dbReference type="Pfam" id="PF02604">
    <property type="entry name" value="PhdYeFM_antitox"/>
    <property type="match status" value="1"/>
</dbReference>
<dbReference type="InterPro" id="IPR006442">
    <property type="entry name" value="Antitoxin_Phd/YefM"/>
</dbReference>
<evidence type="ECO:0000313" key="4">
    <source>
        <dbReference type="Proteomes" id="UP000177821"/>
    </source>
</evidence>
<comment type="similarity">
    <text evidence="1 2">Belongs to the phD/YefM antitoxin family.</text>
</comment>
<dbReference type="InterPro" id="IPR051405">
    <property type="entry name" value="phD/YefM_antitoxin"/>
</dbReference>
<gene>
    <name evidence="3" type="ORF">A3J50_02590</name>
</gene>
<dbReference type="NCBIfam" id="TIGR01552">
    <property type="entry name" value="phd_fam"/>
    <property type="match status" value="1"/>
</dbReference>
<comment type="caution">
    <text evidence="3">The sequence shown here is derived from an EMBL/GenBank/DDBJ whole genome shotgun (WGS) entry which is preliminary data.</text>
</comment>
<dbReference type="EMBL" id="MHCX01000047">
    <property type="protein sequence ID" value="OGY28596.1"/>
    <property type="molecule type" value="Genomic_DNA"/>
</dbReference>
<dbReference type="InterPro" id="IPR036165">
    <property type="entry name" value="YefM-like_sf"/>
</dbReference>
<accession>A0A1G1WLK0</accession>